<protein>
    <submittedName>
        <fullName evidence="1">Uncharacterized protein</fullName>
    </submittedName>
</protein>
<reference evidence="1" key="2">
    <citation type="journal article" date="2015" name="Fish Shellfish Immunol.">
        <title>Early steps in the European eel (Anguilla anguilla)-Vibrio vulnificus interaction in the gills: Role of the RtxA13 toxin.</title>
        <authorList>
            <person name="Callol A."/>
            <person name="Pajuelo D."/>
            <person name="Ebbesson L."/>
            <person name="Teles M."/>
            <person name="MacKenzie S."/>
            <person name="Amaro C."/>
        </authorList>
    </citation>
    <scope>NUCLEOTIDE SEQUENCE</scope>
</reference>
<name>A0A0E9W8K0_ANGAN</name>
<proteinExistence type="predicted"/>
<dbReference type="AlphaFoldDB" id="A0A0E9W8K0"/>
<organism evidence="1">
    <name type="scientific">Anguilla anguilla</name>
    <name type="common">European freshwater eel</name>
    <name type="synonym">Muraena anguilla</name>
    <dbReference type="NCBI Taxonomy" id="7936"/>
    <lineage>
        <taxon>Eukaryota</taxon>
        <taxon>Metazoa</taxon>
        <taxon>Chordata</taxon>
        <taxon>Craniata</taxon>
        <taxon>Vertebrata</taxon>
        <taxon>Euteleostomi</taxon>
        <taxon>Actinopterygii</taxon>
        <taxon>Neopterygii</taxon>
        <taxon>Teleostei</taxon>
        <taxon>Anguilliformes</taxon>
        <taxon>Anguillidae</taxon>
        <taxon>Anguilla</taxon>
    </lineage>
</organism>
<accession>A0A0E9W8K0</accession>
<dbReference type="EMBL" id="GBXM01022692">
    <property type="protein sequence ID" value="JAH85885.1"/>
    <property type="molecule type" value="Transcribed_RNA"/>
</dbReference>
<sequence>MSDPCLVSGQRLYYMHLHKPETTRKRSVLPYDPSLTDVFFICMACRGGTTCVRQQSLNINRKTTTTRKYSQ</sequence>
<evidence type="ECO:0000313" key="1">
    <source>
        <dbReference type="EMBL" id="JAH85885.1"/>
    </source>
</evidence>
<reference evidence="1" key="1">
    <citation type="submission" date="2014-11" db="EMBL/GenBank/DDBJ databases">
        <authorList>
            <person name="Amaro Gonzalez C."/>
        </authorList>
    </citation>
    <scope>NUCLEOTIDE SEQUENCE</scope>
</reference>